<evidence type="ECO:0000256" key="1">
    <source>
        <dbReference type="ARBA" id="ARBA00022669"/>
    </source>
</evidence>
<dbReference type="InterPro" id="IPR052210">
    <property type="entry name" value="LysM1-like"/>
</dbReference>
<comment type="similarity">
    <text evidence="3">Belongs to the secreted LysM effector family.</text>
</comment>
<feature type="region of interest" description="Disordered" evidence="4">
    <location>
        <begin position="1"/>
        <end position="32"/>
    </location>
</feature>
<feature type="compositionally biased region" description="Polar residues" evidence="4">
    <location>
        <begin position="85"/>
        <end position="117"/>
    </location>
</feature>
<keyword evidence="1" id="KW-0147">Chitin-binding</keyword>
<dbReference type="PANTHER" id="PTHR34997:SF1">
    <property type="entry name" value="PEPTIDOGLYCAN-BINDING LYSIN DOMAIN"/>
    <property type="match status" value="1"/>
</dbReference>
<evidence type="ECO:0000313" key="6">
    <source>
        <dbReference type="EMBL" id="KAK9416014.1"/>
    </source>
</evidence>
<evidence type="ECO:0000313" key="7">
    <source>
        <dbReference type="Proteomes" id="UP001408356"/>
    </source>
</evidence>
<protein>
    <recommendedName>
        <fullName evidence="5">LysM domain-containing protein</fullName>
    </recommendedName>
</protein>
<dbReference type="EMBL" id="JARVKF010000410">
    <property type="protein sequence ID" value="KAK9416014.1"/>
    <property type="molecule type" value="Genomic_DNA"/>
</dbReference>
<reference evidence="6 7" key="1">
    <citation type="journal article" date="2024" name="J. Plant Pathol.">
        <title>Sequence and assembly of the genome of Seiridium unicorne, isolate CBS 538.82, causal agent of cypress canker disease.</title>
        <authorList>
            <person name="Scali E."/>
            <person name="Rocca G.D."/>
            <person name="Danti R."/>
            <person name="Garbelotto M."/>
            <person name="Barberini S."/>
            <person name="Baroncelli R."/>
            <person name="Emiliani G."/>
        </authorList>
    </citation>
    <scope>NUCLEOTIDE SEQUENCE [LARGE SCALE GENOMIC DNA]</scope>
    <source>
        <strain evidence="6 7">BM-138-508</strain>
    </source>
</reference>
<keyword evidence="2" id="KW-0843">Virulence</keyword>
<organism evidence="6 7">
    <name type="scientific">Seiridium unicorne</name>
    <dbReference type="NCBI Taxonomy" id="138068"/>
    <lineage>
        <taxon>Eukaryota</taxon>
        <taxon>Fungi</taxon>
        <taxon>Dikarya</taxon>
        <taxon>Ascomycota</taxon>
        <taxon>Pezizomycotina</taxon>
        <taxon>Sordariomycetes</taxon>
        <taxon>Xylariomycetidae</taxon>
        <taxon>Amphisphaeriales</taxon>
        <taxon>Sporocadaceae</taxon>
        <taxon>Seiridium</taxon>
    </lineage>
</organism>
<accession>A0ABR2UMZ9</accession>
<evidence type="ECO:0000256" key="3">
    <source>
        <dbReference type="ARBA" id="ARBA00044955"/>
    </source>
</evidence>
<sequence length="413" mass="44183">MGEAVSRDRGNQQVEEAGLDPDSPEGQMHNQNAAYIQFPSSLLVAEPDLCTDPCDCIYGPAHSAPGTKGSYTLPPSPLGPDADAGNQQRGGQSGIVTPTSTVTETGGNAASEGATTARSPTQYGLTSDCNNYAIAKAGDECEAFAAQHSLSPAQLCAWNPVLGLNGANCSTNLWASEYYCIGVRPATTAVCNKYAQAISGDSCDVFASRNSIPNAPLYAWNAVLGSKGENCGTSLWADEWYCVDIALRCLRPQQPHQRPRPGSHQLGLRRWALLQVVTSMQRPRLVTLAAGLLRRMGLLSLSCTHGTRCWESMVRTVPPCLGPTNIIVSALPIESSSAFFSPPPFLKGLNANFFSVIIRPPMADVDLTQYLRGVLLVLSGNICNSLLFSHLRFLQYKSPSPSPFILHKTPGDL</sequence>
<evidence type="ECO:0000256" key="4">
    <source>
        <dbReference type="SAM" id="MobiDB-lite"/>
    </source>
</evidence>
<gene>
    <name evidence="6" type="ORF">SUNI508_09974</name>
</gene>
<evidence type="ECO:0000259" key="5">
    <source>
        <dbReference type="PROSITE" id="PS51782"/>
    </source>
</evidence>
<name>A0ABR2UMZ9_9PEZI</name>
<keyword evidence="7" id="KW-1185">Reference proteome</keyword>
<feature type="region of interest" description="Disordered" evidence="4">
    <location>
        <begin position="65"/>
        <end position="117"/>
    </location>
</feature>
<feature type="compositionally biased region" description="Basic and acidic residues" evidence="4">
    <location>
        <begin position="1"/>
        <end position="10"/>
    </location>
</feature>
<dbReference type="Proteomes" id="UP001408356">
    <property type="component" value="Unassembled WGS sequence"/>
</dbReference>
<dbReference type="PANTHER" id="PTHR34997">
    <property type="entry name" value="AM15"/>
    <property type="match status" value="1"/>
</dbReference>
<feature type="domain" description="LysM" evidence="5">
    <location>
        <begin position="131"/>
        <end position="181"/>
    </location>
</feature>
<evidence type="ECO:0000256" key="2">
    <source>
        <dbReference type="ARBA" id="ARBA00023026"/>
    </source>
</evidence>
<proteinExistence type="inferred from homology"/>
<comment type="caution">
    <text evidence="6">The sequence shown here is derived from an EMBL/GenBank/DDBJ whole genome shotgun (WGS) entry which is preliminary data.</text>
</comment>
<dbReference type="InterPro" id="IPR018392">
    <property type="entry name" value="LysM"/>
</dbReference>
<dbReference type="PROSITE" id="PS51782">
    <property type="entry name" value="LYSM"/>
    <property type="match status" value="1"/>
</dbReference>
<dbReference type="Gene3D" id="3.10.350.10">
    <property type="entry name" value="LysM domain"/>
    <property type="match status" value="2"/>
</dbReference>
<dbReference type="InterPro" id="IPR036779">
    <property type="entry name" value="LysM_dom_sf"/>
</dbReference>